<dbReference type="PANTHER" id="PTHR42850">
    <property type="entry name" value="METALLOPHOSPHOESTERASE"/>
    <property type="match status" value="1"/>
</dbReference>
<dbReference type="Proteomes" id="UP001060012">
    <property type="component" value="Chromosome"/>
</dbReference>
<protein>
    <submittedName>
        <fullName evidence="2">Metallophosphoesterase</fullName>
    </submittedName>
</protein>
<name>A0ABY5E8Z9_9BACT</name>
<dbReference type="SUPFAM" id="SSF56300">
    <property type="entry name" value="Metallo-dependent phosphatases"/>
    <property type="match status" value="1"/>
</dbReference>
<dbReference type="Pfam" id="PF00149">
    <property type="entry name" value="Metallophos"/>
    <property type="match status" value="1"/>
</dbReference>
<dbReference type="InterPro" id="IPR050126">
    <property type="entry name" value="Ap4A_hydrolase"/>
</dbReference>
<evidence type="ECO:0000313" key="2">
    <source>
        <dbReference type="EMBL" id="UTJ07618.1"/>
    </source>
</evidence>
<keyword evidence="3" id="KW-1185">Reference proteome</keyword>
<sequence>MQKVDLKNTYVISDIHGCYYTMLALIKKLPSNANLIFVGDLCDRGLYSKKVIEFVKNNNYPCILGNHDFYLLDNIEDCLNGAKVRWNTKEYMGGLVTIDNYKNDLDTLKEHLEWIKTLPQYLIIENYFITHAFCMPYFKRRNDKSKTHAMMTNRISDKDEWDWDWEKDWKKYEYINIYGHESSKNIVRKHNYICIDTACVYGGKLSALNLDSLEVIQQDLIKKDVLL</sequence>
<accession>A0ABY5E8Z9</accession>
<gene>
    <name evidence="2" type="ORF">NJU99_05855</name>
</gene>
<evidence type="ECO:0000313" key="3">
    <source>
        <dbReference type="Proteomes" id="UP001060012"/>
    </source>
</evidence>
<dbReference type="PANTHER" id="PTHR42850:SF4">
    <property type="entry name" value="ZINC-DEPENDENT ENDOPOLYPHOSPHATASE"/>
    <property type="match status" value="1"/>
</dbReference>
<reference evidence="2" key="1">
    <citation type="submission" date="2022-07" db="EMBL/GenBank/DDBJ databases">
        <title>Arcobacter roscoffensis sp. nov., a marine bacterium isolated from coastal seawater collected from Roscoff, France.</title>
        <authorList>
            <person name="Pascual J."/>
            <person name="Lepeaux C."/>
            <person name="Methner A."/>
            <person name="Overmann J."/>
        </authorList>
    </citation>
    <scope>NUCLEOTIDE SEQUENCE</scope>
    <source>
        <strain evidence="2">ARW1-2F2</strain>
    </source>
</reference>
<evidence type="ECO:0000259" key="1">
    <source>
        <dbReference type="Pfam" id="PF00149"/>
    </source>
</evidence>
<organism evidence="2 3">
    <name type="scientific">Arcobacter roscoffensis</name>
    <dbReference type="NCBI Taxonomy" id="2961520"/>
    <lineage>
        <taxon>Bacteria</taxon>
        <taxon>Pseudomonadati</taxon>
        <taxon>Campylobacterota</taxon>
        <taxon>Epsilonproteobacteria</taxon>
        <taxon>Campylobacterales</taxon>
        <taxon>Arcobacteraceae</taxon>
        <taxon>Arcobacter</taxon>
    </lineage>
</organism>
<dbReference type="EMBL" id="CP100595">
    <property type="protein sequence ID" value="UTJ07618.1"/>
    <property type="molecule type" value="Genomic_DNA"/>
</dbReference>
<proteinExistence type="predicted"/>
<dbReference type="RefSeq" id="WP_254577792.1">
    <property type="nucleotide sequence ID" value="NZ_CP100595.1"/>
</dbReference>
<dbReference type="InterPro" id="IPR004843">
    <property type="entry name" value="Calcineurin-like_PHP"/>
</dbReference>
<dbReference type="InterPro" id="IPR029052">
    <property type="entry name" value="Metallo-depent_PP-like"/>
</dbReference>
<dbReference type="Gene3D" id="3.60.21.10">
    <property type="match status" value="1"/>
</dbReference>
<feature type="domain" description="Calcineurin-like phosphoesterase" evidence="1">
    <location>
        <begin position="10"/>
        <end position="113"/>
    </location>
</feature>